<keyword evidence="5 8" id="KW-1133">Transmembrane helix</keyword>
<evidence type="ECO:0000256" key="7">
    <source>
        <dbReference type="SAM" id="MobiDB-lite"/>
    </source>
</evidence>
<feature type="compositionally biased region" description="Basic residues" evidence="7">
    <location>
        <begin position="525"/>
        <end position="536"/>
    </location>
</feature>
<feature type="domain" description="Major facilitator superfamily (MFS) profile" evidence="9">
    <location>
        <begin position="14"/>
        <end position="516"/>
    </location>
</feature>
<evidence type="ECO:0000256" key="8">
    <source>
        <dbReference type="SAM" id="Phobius"/>
    </source>
</evidence>
<evidence type="ECO:0000256" key="6">
    <source>
        <dbReference type="ARBA" id="ARBA00023136"/>
    </source>
</evidence>
<dbReference type="InterPro" id="IPR036259">
    <property type="entry name" value="MFS_trans_sf"/>
</dbReference>
<dbReference type="Gene3D" id="1.20.1720.10">
    <property type="entry name" value="Multidrug resistance protein D"/>
    <property type="match status" value="1"/>
</dbReference>
<evidence type="ECO:0000256" key="2">
    <source>
        <dbReference type="ARBA" id="ARBA00022448"/>
    </source>
</evidence>
<dbReference type="PANTHER" id="PTHR42718:SF46">
    <property type="entry name" value="BLR6921 PROTEIN"/>
    <property type="match status" value="1"/>
</dbReference>
<evidence type="ECO:0000256" key="3">
    <source>
        <dbReference type="ARBA" id="ARBA00022475"/>
    </source>
</evidence>
<feature type="transmembrane region" description="Helical" evidence="8">
    <location>
        <begin position="238"/>
        <end position="255"/>
    </location>
</feature>
<feature type="transmembrane region" description="Helical" evidence="8">
    <location>
        <begin position="309"/>
        <end position="332"/>
    </location>
</feature>
<evidence type="ECO:0000256" key="4">
    <source>
        <dbReference type="ARBA" id="ARBA00022692"/>
    </source>
</evidence>
<gene>
    <name evidence="10" type="ORF">CSO01_02330</name>
</gene>
<keyword evidence="6 8" id="KW-0472">Membrane</keyword>
<keyword evidence="4 8" id="KW-0812">Transmembrane</keyword>
<dbReference type="PROSITE" id="PS50850">
    <property type="entry name" value="MFS"/>
    <property type="match status" value="1"/>
</dbReference>
<feature type="transmembrane region" description="Helical" evidence="8">
    <location>
        <begin position="372"/>
        <end position="396"/>
    </location>
</feature>
<dbReference type="PANTHER" id="PTHR42718">
    <property type="entry name" value="MAJOR FACILITATOR SUPERFAMILY MULTIDRUG TRANSPORTER MFSC"/>
    <property type="match status" value="1"/>
</dbReference>
<dbReference type="RefSeq" id="WP_146951290.1">
    <property type="nucleotide sequence ID" value="NZ_BAABBJ010000005.1"/>
</dbReference>
<keyword evidence="2" id="KW-0813">Transport</keyword>
<protein>
    <submittedName>
        <fullName evidence="10">MFS transporter</fullName>
    </submittedName>
</protein>
<keyword evidence="11" id="KW-1185">Reference proteome</keyword>
<dbReference type="Gene3D" id="1.20.1250.20">
    <property type="entry name" value="MFS general substrate transporter like domains"/>
    <property type="match status" value="1"/>
</dbReference>
<comment type="caution">
    <text evidence="10">The sequence shown here is derived from an EMBL/GenBank/DDBJ whole genome shotgun (WGS) entry which is preliminary data.</text>
</comment>
<feature type="transmembrane region" description="Helical" evidence="8">
    <location>
        <begin position="344"/>
        <end position="366"/>
    </location>
</feature>
<feature type="transmembrane region" description="Helical" evidence="8">
    <location>
        <begin position="80"/>
        <end position="97"/>
    </location>
</feature>
<evidence type="ECO:0000259" key="9">
    <source>
        <dbReference type="PROSITE" id="PS50850"/>
    </source>
</evidence>
<evidence type="ECO:0000256" key="1">
    <source>
        <dbReference type="ARBA" id="ARBA00004651"/>
    </source>
</evidence>
<feature type="transmembrane region" description="Helical" evidence="8">
    <location>
        <begin position="52"/>
        <end position="68"/>
    </location>
</feature>
<dbReference type="OrthoDB" id="9781469at2"/>
<organism evidence="10 11">
    <name type="scientific">Cellulomonas soli</name>
    <dbReference type="NCBI Taxonomy" id="931535"/>
    <lineage>
        <taxon>Bacteria</taxon>
        <taxon>Bacillati</taxon>
        <taxon>Actinomycetota</taxon>
        <taxon>Actinomycetes</taxon>
        <taxon>Micrococcales</taxon>
        <taxon>Cellulomonadaceae</taxon>
        <taxon>Cellulomonas</taxon>
    </lineage>
</organism>
<proteinExistence type="predicted"/>
<feature type="transmembrane region" description="Helical" evidence="8">
    <location>
        <begin position="166"/>
        <end position="184"/>
    </location>
</feature>
<accession>A0A512P8I7</accession>
<feature type="transmembrane region" description="Helical" evidence="8">
    <location>
        <begin position="416"/>
        <end position="434"/>
    </location>
</feature>
<feature type="transmembrane region" description="Helical" evidence="8">
    <location>
        <begin position="205"/>
        <end position="226"/>
    </location>
</feature>
<dbReference type="GO" id="GO:0022857">
    <property type="term" value="F:transmembrane transporter activity"/>
    <property type="evidence" value="ECO:0007669"/>
    <property type="project" value="InterPro"/>
</dbReference>
<dbReference type="SUPFAM" id="SSF103473">
    <property type="entry name" value="MFS general substrate transporter"/>
    <property type="match status" value="1"/>
</dbReference>
<dbReference type="InterPro" id="IPR020846">
    <property type="entry name" value="MFS_dom"/>
</dbReference>
<feature type="transmembrane region" description="Helical" evidence="8">
    <location>
        <begin position="12"/>
        <end position="40"/>
    </location>
</feature>
<reference evidence="10 11" key="1">
    <citation type="submission" date="2019-07" db="EMBL/GenBank/DDBJ databases">
        <title>Whole genome shotgun sequence of Cellulomonas soli NBRC 109434.</title>
        <authorList>
            <person name="Hosoyama A."/>
            <person name="Uohara A."/>
            <person name="Ohji S."/>
            <person name="Ichikawa N."/>
        </authorList>
    </citation>
    <scope>NUCLEOTIDE SEQUENCE [LARGE SCALE GENOMIC DNA]</scope>
    <source>
        <strain evidence="10 11">NBRC 109434</strain>
    </source>
</reference>
<comment type="subcellular location">
    <subcellularLocation>
        <location evidence="1">Cell membrane</location>
        <topology evidence="1">Multi-pass membrane protein</topology>
    </subcellularLocation>
</comment>
<evidence type="ECO:0000256" key="5">
    <source>
        <dbReference type="ARBA" id="ARBA00022989"/>
    </source>
</evidence>
<dbReference type="Pfam" id="PF07690">
    <property type="entry name" value="MFS_1"/>
    <property type="match status" value="1"/>
</dbReference>
<dbReference type="EMBL" id="BKAL01000001">
    <property type="protein sequence ID" value="GEP67518.1"/>
    <property type="molecule type" value="Genomic_DNA"/>
</dbReference>
<keyword evidence="3" id="KW-1003">Cell membrane</keyword>
<dbReference type="PRINTS" id="PR01036">
    <property type="entry name" value="TCRTETB"/>
</dbReference>
<evidence type="ECO:0000313" key="10">
    <source>
        <dbReference type="EMBL" id="GEP67518.1"/>
    </source>
</evidence>
<evidence type="ECO:0000313" key="11">
    <source>
        <dbReference type="Proteomes" id="UP000321798"/>
    </source>
</evidence>
<sequence length="536" mass="54972">MTTEVSIPRRHWLAMGTLALGVSLVIMDATIVNVALPVVIEDLGLDSSGAQWMNAIYSLVFASLMLTVGRVGDLYGRKRLFAVGLAVFMAASLVAGASTSPAMLIGSRLVQGVGAAMVLPSTLSTLNAMFQGRERGIAFAIWGSTIGGMAAVGPLVGGWLATDVSWRWAFWLNIPFGLLALVGIRRYIDETRDTTLRRGTDVPGVLLSTLGLAGIVFGLIEGAYFGWWLRPSGAPSPVPFALLGGAALLAAFVVVEQRRVLADKVALVDLGLLRLRSFRFGIIAALIVSLGEFGLLFTLPLLLQGALGYTALGTGFLVLWLAVGTFLVSGATPQLTARIGQRSVVRIGLGLEAVAIAGLALTLSTTVPGAAIAAWLFLYGIGVGMATAQLTSVILVEVPLAESGQASGFQTTVRQLGSALGVALLGGLLVATMTSQTTARLADSDLTPAQREQVVAIVHGTAGAGIPSLAADPATAAAAADAEAALVHASKVTTGIAAGVLVVGLASTLAIPALPTGSAPTPRTPRARRRVGASEA</sequence>
<feature type="transmembrane region" description="Helical" evidence="8">
    <location>
        <begin position="109"/>
        <end position="130"/>
    </location>
</feature>
<dbReference type="InterPro" id="IPR011701">
    <property type="entry name" value="MFS"/>
</dbReference>
<name>A0A512P8I7_9CELL</name>
<dbReference type="GO" id="GO:0005886">
    <property type="term" value="C:plasma membrane"/>
    <property type="evidence" value="ECO:0007669"/>
    <property type="project" value="UniProtKB-SubCell"/>
</dbReference>
<feature type="region of interest" description="Disordered" evidence="7">
    <location>
        <begin position="514"/>
        <end position="536"/>
    </location>
</feature>
<dbReference type="CDD" id="cd17321">
    <property type="entry name" value="MFS_MMR_MDR_like"/>
    <property type="match status" value="1"/>
</dbReference>
<dbReference type="Proteomes" id="UP000321798">
    <property type="component" value="Unassembled WGS sequence"/>
</dbReference>
<dbReference type="AlphaFoldDB" id="A0A512P8I7"/>
<feature type="transmembrane region" description="Helical" evidence="8">
    <location>
        <begin position="137"/>
        <end position="160"/>
    </location>
</feature>
<feature type="transmembrane region" description="Helical" evidence="8">
    <location>
        <begin position="280"/>
        <end position="303"/>
    </location>
</feature>